<dbReference type="Pfam" id="PF00135">
    <property type="entry name" value="COesterase"/>
    <property type="match status" value="1"/>
</dbReference>
<comment type="caution">
    <text evidence="2">The sequence shown here is derived from an EMBL/GenBank/DDBJ whole genome shotgun (WGS) entry which is preliminary data.</text>
</comment>
<dbReference type="Proteomes" id="UP000602395">
    <property type="component" value="Unassembled WGS sequence"/>
</dbReference>
<dbReference type="InterPro" id="IPR002018">
    <property type="entry name" value="CarbesteraseB"/>
</dbReference>
<accession>A0ABR7WBE2</accession>
<feature type="domain" description="Carboxylesterase type B" evidence="1">
    <location>
        <begin position="50"/>
        <end position="540"/>
    </location>
</feature>
<dbReference type="InterPro" id="IPR029058">
    <property type="entry name" value="AB_hydrolase_fold"/>
</dbReference>
<evidence type="ECO:0000259" key="1">
    <source>
        <dbReference type="Pfam" id="PF00135"/>
    </source>
</evidence>
<evidence type="ECO:0000313" key="2">
    <source>
        <dbReference type="EMBL" id="MBD1320106.1"/>
    </source>
</evidence>
<sequence>MHRDDPGIVLRAPSTRTVGAYALIVSISLVLSVMVGCSATSDGSATGPIEISTTSGDLHGIRTAHVREFLGVRYAQPPVGDRRWTVPEPVTRSSAPVDATRAGSPCMQTFPVPGDHPPPSEDCLTLNITTPRTIDDPTGLPMMVWWHGGGYTTGAGSAYDAQRLADRGNVIVVTVNYRLGIMGYLNTPGLDGGGDFGFADQVESLRWVKANARALGGDPGNMTVFGESAGAMSACALLTSPAARGLVDRAILASGSCMLNWPAGTLYPEVPAQTPYASQPDSQATGVGAAEQLGCTGTAVVECLRTLPAERLLTQNENFSNQLTYGTPLLPRDPAAAIADGQRLAIPVITGGNHDEHRSFVGGLLAMQPDAVTAANYPALVQKSFGSRAPGVMTRYPLDRYPSPGVAWATVVTDAAWACPTLRGARLMSSAAPTFAYEFADETAPDVSGITTIPQAAAHATDTPYYFDLGGKNLLTSPRRRQIADQFIDYWTSFARNETPHADGATEMIQATGDARDVLRFGTTSTRPADFATEHQCDFWG</sequence>
<dbReference type="RefSeq" id="WP_190266848.1">
    <property type="nucleotide sequence ID" value="NZ_BAABAD010000004.1"/>
</dbReference>
<dbReference type="PANTHER" id="PTHR11559">
    <property type="entry name" value="CARBOXYLESTERASE"/>
    <property type="match status" value="1"/>
</dbReference>
<proteinExistence type="predicted"/>
<organism evidence="2 3">
    <name type="scientific">Gordonia hankookensis</name>
    <dbReference type="NCBI Taxonomy" id="589403"/>
    <lineage>
        <taxon>Bacteria</taxon>
        <taxon>Bacillati</taxon>
        <taxon>Actinomycetota</taxon>
        <taxon>Actinomycetes</taxon>
        <taxon>Mycobacteriales</taxon>
        <taxon>Gordoniaceae</taxon>
        <taxon>Gordonia</taxon>
    </lineage>
</organism>
<protein>
    <submittedName>
        <fullName evidence="2">Carboxylesterase family protein</fullName>
    </submittedName>
</protein>
<evidence type="ECO:0000313" key="3">
    <source>
        <dbReference type="Proteomes" id="UP000602395"/>
    </source>
</evidence>
<reference evidence="2 3" key="1">
    <citation type="submission" date="2020-09" db="EMBL/GenBank/DDBJ databases">
        <title>Novel species in genus Gordonia.</title>
        <authorList>
            <person name="Zhang G."/>
        </authorList>
    </citation>
    <scope>NUCLEOTIDE SEQUENCE [LARGE SCALE GENOMIC DNA]</scope>
    <source>
        <strain evidence="2 3">ON-33</strain>
    </source>
</reference>
<dbReference type="EMBL" id="JACWMS010000002">
    <property type="protein sequence ID" value="MBD1320106.1"/>
    <property type="molecule type" value="Genomic_DNA"/>
</dbReference>
<keyword evidence="3" id="KW-1185">Reference proteome</keyword>
<dbReference type="InterPro" id="IPR050309">
    <property type="entry name" value="Type-B_Carboxylest/Lipase"/>
</dbReference>
<name>A0ABR7WBE2_9ACTN</name>
<dbReference type="SUPFAM" id="SSF53474">
    <property type="entry name" value="alpha/beta-Hydrolases"/>
    <property type="match status" value="1"/>
</dbReference>
<gene>
    <name evidence="2" type="ORF">IDF66_10950</name>
</gene>
<dbReference type="Gene3D" id="3.40.50.1820">
    <property type="entry name" value="alpha/beta hydrolase"/>
    <property type="match status" value="1"/>
</dbReference>